<accession>A0ABX0FR38</accession>
<name>A0ABX0FR38_9BURK</name>
<dbReference type="Pfam" id="PF12697">
    <property type="entry name" value="Abhydrolase_6"/>
    <property type="match status" value="1"/>
</dbReference>
<dbReference type="InterPro" id="IPR000073">
    <property type="entry name" value="AB_hydrolase_1"/>
</dbReference>
<proteinExistence type="predicted"/>
<dbReference type="Gene3D" id="3.40.50.1820">
    <property type="entry name" value="alpha/beta hydrolase"/>
    <property type="match status" value="1"/>
</dbReference>
<organism evidence="2 3">
    <name type="scientific">Duganella aceris</name>
    <dbReference type="NCBI Taxonomy" id="2703883"/>
    <lineage>
        <taxon>Bacteria</taxon>
        <taxon>Pseudomonadati</taxon>
        <taxon>Pseudomonadota</taxon>
        <taxon>Betaproteobacteria</taxon>
        <taxon>Burkholderiales</taxon>
        <taxon>Oxalobacteraceae</taxon>
        <taxon>Telluria group</taxon>
        <taxon>Duganella</taxon>
    </lineage>
</organism>
<keyword evidence="3" id="KW-1185">Reference proteome</keyword>
<dbReference type="PANTHER" id="PTHR43265:SF1">
    <property type="entry name" value="ESTERASE ESTD"/>
    <property type="match status" value="1"/>
</dbReference>
<gene>
    <name evidence="2" type="ORF">GW587_23000</name>
</gene>
<dbReference type="InterPro" id="IPR053145">
    <property type="entry name" value="AB_hydrolase_Est10"/>
</dbReference>
<reference evidence="2 3" key="1">
    <citation type="submission" date="2020-01" db="EMBL/GenBank/DDBJ databases">
        <authorList>
            <person name="Lee S.D."/>
        </authorList>
    </citation>
    <scope>NUCLEOTIDE SEQUENCE [LARGE SCALE GENOMIC DNA]</scope>
    <source>
        <strain evidence="2 3">SAP-35</strain>
    </source>
</reference>
<dbReference type="SUPFAM" id="SSF53474">
    <property type="entry name" value="alpha/beta-Hydrolases"/>
    <property type="match status" value="1"/>
</dbReference>
<dbReference type="NCBIfam" id="TIGR03100">
    <property type="entry name" value="hydr1_PEP"/>
    <property type="match status" value="1"/>
</dbReference>
<evidence type="ECO:0000259" key="1">
    <source>
        <dbReference type="Pfam" id="PF12697"/>
    </source>
</evidence>
<evidence type="ECO:0000313" key="2">
    <source>
        <dbReference type="EMBL" id="NGZ87116.1"/>
    </source>
</evidence>
<sequence length="278" mass="31283">MMSQARVLHFRCRDCWLFGILELPDLRAPARRGVLIVTGGPQYRVGSHRQFVLLSRHLAANGNPALRFDYRGMGDSEGEMRDFESVQDDLAAAVHQFFAALPAMREVVLWGLCDGATAAAFHATRDRRITGLVLLNPWVRTDQSLARATLRHYYAQRLKDREFWRKLAGGGFGVRRAFNGVGQLIAAARAPAAQVETLPQRLYQALSDFRGQVLVILSGADIGAREFQALAARHAHWRALMEAPRVRQTVIPQANHTFARKSWRDQVAAICADWVRSW</sequence>
<comment type="caution">
    <text evidence="2">The sequence shown here is derived from an EMBL/GenBank/DDBJ whole genome shotgun (WGS) entry which is preliminary data.</text>
</comment>
<protein>
    <submittedName>
        <fullName evidence="2">Hydrolase 1, exosortase A system-associated</fullName>
    </submittedName>
</protein>
<dbReference type="InterPro" id="IPR029058">
    <property type="entry name" value="AB_hydrolase_fold"/>
</dbReference>
<dbReference type="PANTHER" id="PTHR43265">
    <property type="entry name" value="ESTERASE ESTD"/>
    <property type="match status" value="1"/>
</dbReference>
<dbReference type="GO" id="GO:0016787">
    <property type="term" value="F:hydrolase activity"/>
    <property type="evidence" value="ECO:0007669"/>
    <property type="project" value="UniProtKB-KW"/>
</dbReference>
<feature type="domain" description="AB hydrolase-1" evidence="1">
    <location>
        <begin position="50"/>
        <end position="269"/>
    </location>
</feature>
<dbReference type="InterPro" id="IPR017531">
    <property type="entry name" value="Hydrolase-1_PEP"/>
</dbReference>
<dbReference type="Proteomes" id="UP000666369">
    <property type="component" value="Unassembled WGS sequence"/>
</dbReference>
<reference evidence="3" key="2">
    <citation type="submission" date="2023-07" db="EMBL/GenBank/DDBJ databases">
        <title>Duganella aceri sp. nov., isolated from tree sap.</title>
        <authorList>
            <person name="Kim I.S."/>
        </authorList>
    </citation>
    <scope>NUCLEOTIDE SEQUENCE [LARGE SCALE GENOMIC DNA]</scope>
    <source>
        <strain evidence="3">SAP-35</strain>
    </source>
</reference>
<evidence type="ECO:0000313" key="3">
    <source>
        <dbReference type="Proteomes" id="UP000666369"/>
    </source>
</evidence>
<dbReference type="EMBL" id="JAADJT010000011">
    <property type="protein sequence ID" value="NGZ87116.1"/>
    <property type="molecule type" value="Genomic_DNA"/>
</dbReference>
<keyword evidence="2" id="KW-0378">Hydrolase</keyword>